<dbReference type="SUPFAM" id="SSF75304">
    <property type="entry name" value="Amidase signature (AS) enzymes"/>
    <property type="match status" value="1"/>
</dbReference>
<dbReference type="AlphaFoldDB" id="A0A0S3PWW2"/>
<dbReference type="EMBL" id="AP014946">
    <property type="protein sequence ID" value="BAT60415.1"/>
    <property type="molecule type" value="Genomic_DNA"/>
</dbReference>
<protein>
    <submittedName>
        <fullName evidence="3">Acylamidase</fullName>
        <ecNumber evidence="3">3.5.1.13</ecNumber>
    </submittedName>
</protein>
<dbReference type="NCBIfam" id="NF004815">
    <property type="entry name" value="PRK06169.1"/>
    <property type="match status" value="1"/>
</dbReference>
<evidence type="ECO:0000259" key="2">
    <source>
        <dbReference type="Pfam" id="PF01425"/>
    </source>
</evidence>
<gene>
    <name evidence="3" type="primary">aam_2</name>
    <name evidence="3" type="ORF">GJW-30_1_02956</name>
</gene>
<organism evidence="3 4">
    <name type="scientific">Variibacter gotjawalensis</name>
    <dbReference type="NCBI Taxonomy" id="1333996"/>
    <lineage>
        <taxon>Bacteria</taxon>
        <taxon>Pseudomonadati</taxon>
        <taxon>Pseudomonadota</taxon>
        <taxon>Alphaproteobacteria</taxon>
        <taxon>Hyphomicrobiales</taxon>
        <taxon>Nitrobacteraceae</taxon>
        <taxon>Variibacter</taxon>
    </lineage>
</organism>
<dbReference type="Pfam" id="PF01425">
    <property type="entry name" value="Amidase"/>
    <property type="match status" value="1"/>
</dbReference>
<keyword evidence="4" id="KW-1185">Reference proteome</keyword>
<name>A0A0S3PWW2_9BRAD</name>
<evidence type="ECO:0000313" key="4">
    <source>
        <dbReference type="Proteomes" id="UP000236884"/>
    </source>
</evidence>
<proteinExistence type="inferred from homology"/>
<dbReference type="InterPro" id="IPR036928">
    <property type="entry name" value="AS_sf"/>
</dbReference>
<comment type="similarity">
    <text evidence="1">Belongs to the amidase family.</text>
</comment>
<accession>A0A0S3PWW2</accession>
<dbReference type="PANTHER" id="PTHR11895:SF7">
    <property type="entry name" value="GLUTAMYL-TRNA(GLN) AMIDOTRANSFERASE SUBUNIT A, MITOCHONDRIAL"/>
    <property type="match status" value="1"/>
</dbReference>
<dbReference type="Gene3D" id="3.90.1300.10">
    <property type="entry name" value="Amidase signature (AS) domain"/>
    <property type="match status" value="1"/>
</dbReference>
<dbReference type="EC" id="3.5.1.13" evidence="3"/>
<evidence type="ECO:0000313" key="3">
    <source>
        <dbReference type="EMBL" id="BAT60415.1"/>
    </source>
</evidence>
<dbReference type="GO" id="GO:0047680">
    <property type="term" value="F:aryl-acylamidase activity"/>
    <property type="evidence" value="ECO:0007669"/>
    <property type="project" value="UniProtKB-EC"/>
</dbReference>
<dbReference type="KEGG" id="vgo:GJW-30_1_02956"/>
<dbReference type="InterPro" id="IPR000120">
    <property type="entry name" value="Amidase"/>
</dbReference>
<dbReference type="InterPro" id="IPR023631">
    <property type="entry name" value="Amidase_dom"/>
</dbReference>
<dbReference type="Proteomes" id="UP000236884">
    <property type="component" value="Chromosome"/>
</dbReference>
<sequence>MTDFASLSAADLARLYARGEISPVDVVRDCFARIEKFNPAINAFNVLDREGALATASESEARWKKGEARGPADGIPATIKDNVWLKGFPSRRGSLTSDDAPMKEDAPATARLREAGAPILGKTTLPEFGWIGACHSPLTGITRNPWDLSRTTGGSSGGAAAAALLNLGWLHVGTDGAGSIRIPAAFTGVFGIKQSFGRVAAYPASPFSVLAHVGPLTRTVTDAATMLSVIARPDTRDMMAWNTPAPDYRIGLNDGVAGLRIAWSPKLGGNARVDPEVAAATADAAKVFADLGAHVEEADPELPNAEDLIRKLWYAVSAYIVAGLSTEKRELLDPGFAAIAKQGKNYDLHDWFIAYTARFELSKAMSKFHERYDLLLSPTMPVPAIEAGRVTPADGSYGDEWINWSPFTYPFNLTQQPAASVPCGLTKAGLPIGLQIVGPMREDALVLRAARAFESVRPFANLSAPRM</sequence>
<dbReference type="RefSeq" id="WP_096356599.1">
    <property type="nucleotide sequence ID" value="NZ_AP014946.1"/>
</dbReference>
<keyword evidence="3" id="KW-0378">Hydrolase</keyword>
<evidence type="ECO:0000256" key="1">
    <source>
        <dbReference type="ARBA" id="ARBA00009199"/>
    </source>
</evidence>
<feature type="domain" description="Amidase" evidence="2">
    <location>
        <begin position="25"/>
        <end position="447"/>
    </location>
</feature>
<reference evidence="3 4" key="1">
    <citation type="submission" date="2015-08" db="EMBL/GenBank/DDBJ databases">
        <title>Investigation of the bacterial diversity of lava forest soil.</title>
        <authorList>
            <person name="Lee J.S."/>
        </authorList>
    </citation>
    <scope>NUCLEOTIDE SEQUENCE [LARGE SCALE GENOMIC DNA]</scope>
    <source>
        <strain evidence="3 4">GJW-30</strain>
    </source>
</reference>
<dbReference type="OrthoDB" id="9814821at2"/>
<dbReference type="PANTHER" id="PTHR11895">
    <property type="entry name" value="TRANSAMIDASE"/>
    <property type="match status" value="1"/>
</dbReference>